<dbReference type="FunFam" id="1.10.230.10:FF:000003">
    <property type="entry name" value="Citrate synthase"/>
    <property type="match status" value="1"/>
</dbReference>
<evidence type="ECO:0000313" key="10">
    <source>
        <dbReference type="EMBL" id="MWV56160.1"/>
    </source>
</evidence>
<keyword evidence="3" id="KW-0816">Tricarboxylic acid cycle</keyword>
<sequence length="380" mass="43411">MTEENGLKDLIACHTRISSIKDDQLAYAGYAISELMDNHASFEETIFLLWHLHLPTAKEYQQFTEELRENYDISDAVEQCILIQSRKHLHPMSVLRSTVSLLGVYNVKAEERSAEATYEQAIQLMAKMPTIIATFARLRNGQTPIAPRKDLGFAENFLYMLTGKLPSPIEIEALNKALILHADHELNASTFAARVCASTLSDIYSCVTTAIGTLKGPLHGGANERVFDMLQEIRQQGDTKSYLQQKLDSQEKIMGFGHRVYKTQDPRESYLRQMAKELTLGTEHEIWYQLSREIEDYMKHNKGLIPNVDFYSATVYHVLGIDSSIFTLIFAMSRVAGWIAHIREQQGANKLIRPRSQYLGPEHLTYLPLERRKDVEHHLL</sequence>
<accession>A0A6I4REC6</accession>
<dbReference type="InterPro" id="IPR016142">
    <property type="entry name" value="Citrate_synth-like_lrg_a-sub"/>
</dbReference>
<dbReference type="GO" id="GO:0005975">
    <property type="term" value="P:carbohydrate metabolic process"/>
    <property type="evidence" value="ECO:0007669"/>
    <property type="project" value="TreeGrafter"/>
</dbReference>
<feature type="active site" evidence="7">
    <location>
        <position position="258"/>
    </location>
</feature>
<evidence type="ECO:0000256" key="1">
    <source>
        <dbReference type="ARBA" id="ARBA00004751"/>
    </source>
</evidence>
<dbReference type="InterPro" id="IPR024176">
    <property type="entry name" value="Citrate_synthase_bac-typ"/>
</dbReference>
<evidence type="ECO:0000256" key="5">
    <source>
        <dbReference type="ARBA" id="ARBA00049288"/>
    </source>
</evidence>
<evidence type="ECO:0000256" key="7">
    <source>
        <dbReference type="PIRSR" id="PIRSR001369-1"/>
    </source>
</evidence>
<organism evidence="10 12">
    <name type="scientific">Streptococcus zhangguiae</name>
    <dbReference type="NCBI Taxonomy" id="2664091"/>
    <lineage>
        <taxon>Bacteria</taxon>
        <taxon>Bacillati</taxon>
        <taxon>Bacillota</taxon>
        <taxon>Bacilli</taxon>
        <taxon>Lactobacillales</taxon>
        <taxon>Streptococcaceae</taxon>
        <taxon>Streptococcus</taxon>
    </lineage>
</organism>
<proteinExistence type="inferred from homology"/>
<dbReference type="Gene3D" id="1.10.580.10">
    <property type="entry name" value="Citrate Synthase, domain 1"/>
    <property type="match status" value="1"/>
</dbReference>
<evidence type="ECO:0000256" key="2">
    <source>
        <dbReference type="ARBA" id="ARBA00010566"/>
    </source>
</evidence>
<name>A0A6I4REC6_9STRE</name>
<dbReference type="NCBIfam" id="NF010638">
    <property type="entry name" value="PRK14035.1"/>
    <property type="match status" value="1"/>
</dbReference>
<comment type="similarity">
    <text evidence="2 6 8">Belongs to the citrate synthase family.</text>
</comment>
<comment type="catalytic activity">
    <reaction evidence="5">
        <text>oxaloacetate + acetyl-CoA + H2O = citrate + CoA + H(+)</text>
        <dbReference type="Rhea" id="RHEA:16845"/>
        <dbReference type="ChEBI" id="CHEBI:15377"/>
        <dbReference type="ChEBI" id="CHEBI:15378"/>
        <dbReference type="ChEBI" id="CHEBI:16452"/>
        <dbReference type="ChEBI" id="CHEBI:16947"/>
        <dbReference type="ChEBI" id="CHEBI:57287"/>
        <dbReference type="ChEBI" id="CHEBI:57288"/>
        <dbReference type="EC" id="2.3.3.16"/>
    </reaction>
</comment>
<feature type="active site" evidence="7">
    <location>
        <position position="309"/>
    </location>
</feature>
<dbReference type="Pfam" id="PF00285">
    <property type="entry name" value="Citrate_synt"/>
    <property type="match status" value="1"/>
</dbReference>
<dbReference type="InterPro" id="IPR036969">
    <property type="entry name" value="Citrate_synthase_sf"/>
</dbReference>
<dbReference type="RefSeq" id="WP_154608178.1">
    <property type="nucleotide sequence ID" value="NZ_CP072115.1"/>
</dbReference>
<evidence type="ECO:0000256" key="4">
    <source>
        <dbReference type="ARBA" id="ARBA00022679"/>
    </source>
</evidence>
<dbReference type="UniPathway" id="UPA00223"/>
<evidence type="ECO:0000256" key="6">
    <source>
        <dbReference type="PIRNR" id="PIRNR001369"/>
    </source>
</evidence>
<dbReference type="AlphaFoldDB" id="A0A6I4REC6"/>
<dbReference type="GO" id="GO:0006099">
    <property type="term" value="P:tricarboxylic acid cycle"/>
    <property type="evidence" value="ECO:0007669"/>
    <property type="project" value="UniProtKB-UniPathway"/>
</dbReference>
<dbReference type="PIRSF" id="PIRSF001369">
    <property type="entry name" value="Citrate_synth"/>
    <property type="match status" value="1"/>
</dbReference>
<evidence type="ECO:0000313" key="12">
    <source>
        <dbReference type="Proteomes" id="UP000435423"/>
    </source>
</evidence>
<dbReference type="InterPro" id="IPR011278">
    <property type="entry name" value="2-MeCitrate/Citrate_synth_II"/>
</dbReference>
<protein>
    <recommendedName>
        <fullName evidence="6">Citrate synthase</fullName>
    </recommendedName>
</protein>
<dbReference type="EMBL" id="WLCG01000004">
    <property type="protein sequence ID" value="MTB64173.1"/>
    <property type="molecule type" value="Genomic_DNA"/>
</dbReference>
<comment type="pathway">
    <text evidence="1">Carbohydrate metabolism; tricarboxylic acid cycle; isocitrate from oxaloacetate: step 1/2.</text>
</comment>
<reference evidence="9 11" key="2">
    <citation type="submission" date="2019-11" db="EMBL/GenBank/DDBJ databases">
        <title>Streptococcis sp. isolated from the respiratory tract of Marmot.</title>
        <authorList>
            <person name="Zhang G."/>
        </authorList>
    </citation>
    <scope>NUCLEOTIDE SEQUENCE [LARGE SCALE GENOMIC DNA]</scope>
    <source>
        <strain evidence="9">Zg-86</strain>
        <strain evidence="11">zg-86</strain>
    </source>
</reference>
<gene>
    <name evidence="9" type="ORF">GGG87_04040</name>
    <name evidence="10" type="ORF">GGH11_04075</name>
</gene>
<dbReference type="InterPro" id="IPR019810">
    <property type="entry name" value="Citrate_synthase_AS"/>
</dbReference>
<reference evidence="10 12" key="1">
    <citation type="submission" date="2019-10" db="EMBL/GenBank/DDBJ databases">
        <title>Streptococcis sp, isolated from the respiratory tract of Marmot.</title>
        <authorList>
            <person name="Zhang G."/>
        </authorList>
    </citation>
    <scope>NUCLEOTIDE SEQUENCE [LARGE SCALE GENOMIC DNA]</scope>
    <source>
        <strain evidence="10">Zg-70</strain>
        <strain evidence="12">zg-70</strain>
    </source>
</reference>
<dbReference type="PANTHER" id="PTHR11739:SF4">
    <property type="entry name" value="CITRATE SYNTHASE, PEROXISOMAL"/>
    <property type="match status" value="1"/>
</dbReference>
<dbReference type="Gene3D" id="1.10.230.10">
    <property type="entry name" value="Cytochrome P450-Terp, domain 2"/>
    <property type="match status" value="1"/>
</dbReference>
<dbReference type="GO" id="GO:0036440">
    <property type="term" value="F:citrate synthase activity"/>
    <property type="evidence" value="ECO:0007669"/>
    <property type="project" value="UniProtKB-EC"/>
</dbReference>
<dbReference type="InterPro" id="IPR016143">
    <property type="entry name" value="Citrate_synth-like_sm_a-sub"/>
</dbReference>
<evidence type="ECO:0000313" key="11">
    <source>
        <dbReference type="Proteomes" id="UP000435060"/>
    </source>
</evidence>
<dbReference type="NCBIfam" id="TIGR01800">
    <property type="entry name" value="cit_synth_II"/>
    <property type="match status" value="1"/>
</dbReference>
<comment type="caution">
    <text evidence="10">The sequence shown here is derived from an EMBL/GenBank/DDBJ whole genome shotgun (WGS) entry which is preliminary data.</text>
</comment>
<evidence type="ECO:0000256" key="8">
    <source>
        <dbReference type="RuleBase" id="RU003406"/>
    </source>
</evidence>
<dbReference type="SUPFAM" id="SSF48256">
    <property type="entry name" value="Citrate synthase"/>
    <property type="match status" value="1"/>
</dbReference>
<keyword evidence="4 6" id="KW-0808">Transferase</keyword>
<dbReference type="GO" id="GO:0005829">
    <property type="term" value="C:cytosol"/>
    <property type="evidence" value="ECO:0007669"/>
    <property type="project" value="TreeGrafter"/>
</dbReference>
<dbReference type="Proteomes" id="UP000435060">
    <property type="component" value="Unassembled WGS sequence"/>
</dbReference>
<dbReference type="Proteomes" id="UP000435423">
    <property type="component" value="Unassembled WGS sequence"/>
</dbReference>
<evidence type="ECO:0000313" key="9">
    <source>
        <dbReference type="EMBL" id="MTB64173.1"/>
    </source>
</evidence>
<keyword evidence="11" id="KW-1185">Reference proteome</keyword>
<evidence type="ECO:0000256" key="3">
    <source>
        <dbReference type="ARBA" id="ARBA00022532"/>
    </source>
</evidence>
<dbReference type="EMBL" id="WUBJ01000004">
    <property type="protein sequence ID" value="MWV56160.1"/>
    <property type="molecule type" value="Genomic_DNA"/>
</dbReference>
<dbReference type="InterPro" id="IPR002020">
    <property type="entry name" value="Citrate_synthase"/>
</dbReference>
<dbReference type="PANTHER" id="PTHR11739">
    <property type="entry name" value="CITRATE SYNTHASE"/>
    <property type="match status" value="1"/>
</dbReference>
<dbReference type="PROSITE" id="PS00480">
    <property type="entry name" value="CITRATE_SYNTHASE"/>
    <property type="match status" value="1"/>
</dbReference>
<dbReference type="PRINTS" id="PR00143">
    <property type="entry name" value="CITRTSNTHASE"/>
</dbReference>